<proteinExistence type="predicted"/>
<accession>A0A1T5MG43</accession>
<gene>
    <name evidence="2" type="ORF">SAMN05660236_5358</name>
</gene>
<sequence>MLNRKMKQASIIVSLEPQRSSINGRLIMFKGAFILLLLFLFHYTVQGQRYWIASTSSNWNNTANWSATSGGAGGASVPVAGIAAIFDSGGTGNCTLDIAPTIGSISISGYTGTINLNGNNLTISGSTALTFSSGTISNSGATAAIVLSTTGVVTFDGSTITANISGTAGSATFNGGSIFGGTVNLSAPTILLNGTTSSKNTFNNTTTLTKTGSTSDLGTGANVFNGATTLINSGTGTFESANNYADTFNGNLTLTNTSTSRIHMADGTTGNAFNGNIIVNSTGSGTTSGVRFGFNSGTSAFLAEGKTITAGTFTAGTLYLCRFTQGTSAGTTTQTLTLTGTAILNLGPSSTFNGNVTFKAPQVYLNGCTYNGTAYVEKNGATSNLGDGGNVFNGITTLVNSGTGYFATAFITADIFNADLTATNTGTSWVALSDNAIGTRFNGNIIVNSTNGTASAGVTFGNGPSSTMTCTLATGKTITVGSTGFTAGRLRLRGFIQNGTTAQTLTLTGTAILLVGNLSTFNGDVTFKAPQLYLDGCTYNGTAYLEKTGGTDNLATNSANTFSSTATIINSGSGYLRTNGNNTFNGTTTITSSGSGDILLERTTASTYNGNVTFTNSGSSRIWAAYNGANAFNGNIIVNSTAGSGITFCGSTGTATLASTKTITVGSLGFSIGTLTLQRFTQTGSTSQAMSFTGTGNLTIGPSSTFNGNVTFKAPQLYLNGCTHNSTAYLEKTGASDNLGTGGNTFASTTSIVNSGSGYLRTSGNNTFNGPTTITNSSTGDIALEMTNGGIYNGDVTYSNTGSAGSILYAAYNGSTSFNGNILVNNTGGIGINFCGSTLALATLASGKTITTGVTGFSTGTLNLQRFTQTGTTGQFLTLTGAAALIVGPSATFNGNATFSAPQVYLNGGIYNSDASITKYGATANNCTGGNTFNGITSLTNSSSAQWRLAGTTADTYNAAISFSQASSGVLQPAYAGTNSFYSDITINSPSAVTFGGGTGIVELAGSNNQTITSANSIPVIQQLFVNKTSGTNTVTLNSPVSIGSAATLTNGIINTTSANYLNFNAGSSVSGASSASYVDGPVRKTGSTAFDFPTGNNSIYRPIAMSAPNVAADAFTAQYFNAAQPYGDEVTFASPLYTVSACEYWTLDRTIGTSDVAVTLGWNSADCPQDAYVTDPSSLVVARWDGSAWVSHGNGGTTGNAATGTVSSSAAITSFSPFALGTTSPVNPLPVEWLSFACSKTSTGTVKLTWITASESNSDYFSIEKSKDGLSFQSIGKTKASGTTNNTNRYIYEDSSINSGRAYYRLKQVDLDGKFEYSEVCYVNSPVEEYTLKIYPNPGSNTVYIDLDGEEALSFSVLNNLGQKLSVPSYDGDAKKVLDTSNLTAGFYIIEVTIDRKVFKEKIMIQR</sequence>
<protein>
    <submittedName>
        <fullName evidence="2">Por secretion system C-terminal sorting domain-containing protein</fullName>
    </submittedName>
</protein>
<evidence type="ECO:0000259" key="1">
    <source>
        <dbReference type="Pfam" id="PF18962"/>
    </source>
</evidence>
<evidence type="ECO:0000313" key="2">
    <source>
        <dbReference type="EMBL" id="SKC87226.1"/>
    </source>
</evidence>
<reference evidence="2 3" key="1">
    <citation type="submission" date="2017-02" db="EMBL/GenBank/DDBJ databases">
        <authorList>
            <person name="Peterson S.W."/>
        </authorList>
    </citation>
    <scope>NUCLEOTIDE SEQUENCE [LARGE SCALE GENOMIC DNA]</scope>
    <source>
        <strain evidence="2 3">DSM 25262</strain>
    </source>
</reference>
<dbReference type="EMBL" id="FUZU01000004">
    <property type="protein sequence ID" value="SKC87226.1"/>
    <property type="molecule type" value="Genomic_DNA"/>
</dbReference>
<dbReference type="STRING" id="688867.SAMN05660236_5358"/>
<dbReference type="Proteomes" id="UP000190961">
    <property type="component" value="Unassembled WGS sequence"/>
</dbReference>
<evidence type="ECO:0000313" key="3">
    <source>
        <dbReference type="Proteomes" id="UP000190961"/>
    </source>
</evidence>
<organism evidence="2 3">
    <name type="scientific">Ohtaekwangia koreensis</name>
    <dbReference type="NCBI Taxonomy" id="688867"/>
    <lineage>
        <taxon>Bacteria</taxon>
        <taxon>Pseudomonadati</taxon>
        <taxon>Bacteroidota</taxon>
        <taxon>Cytophagia</taxon>
        <taxon>Cytophagales</taxon>
        <taxon>Fulvivirgaceae</taxon>
        <taxon>Ohtaekwangia</taxon>
    </lineage>
</organism>
<name>A0A1T5MG43_9BACT</name>
<dbReference type="InterPro" id="IPR026444">
    <property type="entry name" value="Secre_tail"/>
</dbReference>
<feature type="domain" description="Secretion system C-terminal sorting" evidence="1">
    <location>
        <begin position="1335"/>
        <end position="1406"/>
    </location>
</feature>
<dbReference type="Pfam" id="PF18962">
    <property type="entry name" value="Por_Secre_tail"/>
    <property type="match status" value="1"/>
</dbReference>
<keyword evidence="3" id="KW-1185">Reference proteome</keyword>
<dbReference type="NCBIfam" id="TIGR04183">
    <property type="entry name" value="Por_Secre_tail"/>
    <property type="match status" value="1"/>
</dbReference>